<comment type="caution">
    <text evidence="1">The sequence shown here is derived from an EMBL/GenBank/DDBJ whole genome shotgun (WGS) entry which is preliminary data.</text>
</comment>
<evidence type="ECO:0000313" key="1">
    <source>
        <dbReference type="EMBL" id="CAA2969159.1"/>
    </source>
</evidence>
<sequence>MNDGLPRNQLVIRGLLWHSEDLNKGILLASFCLRDNWSITNCSSVKLMTTMSSGGSSSSPWSCTWWWELSVCWRSTHMGAPGAKKRSKIVDGAISTCVSLGTLPNAKFVICDWGEGFLTRAKDSPWVFRHFGDNGSVKSVEFYAESAIITASVCVHFGTTSNAIFWPNWWSLPRF</sequence>
<accession>A0A8S0QNB5</accession>
<evidence type="ECO:0000313" key="2">
    <source>
        <dbReference type="Proteomes" id="UP000594638"/>
    </source>
</evidence>
<dbReference type="Proteomes" id="UP000594638">
    <property type="component" value="Unassembled WGS sequence"/>
</dbReference>
<reference evidence="1 2" key="1">
    <citation type="submission" date="2019-12" db="EMBL/GenBank/DDBJ databases">
        <authorList>
            <person name="Alioto T."/>
            <person name="Alioto T."/>
            <person name="Gomez Garrido J."/>
        </authorList>
    </citation>
    <scope>NUCLEOTIDE SEQUENCE [LARGE SCALE GENOMIC DNA]</scope>
</reference>
<keyword evidence="2" id="KW-1185">Reference proteome</keyword>
<dbReference type="Gramene" id="OE9A008110T1">
    <property type="protein sequence ID" value="OE9A008110C1"/>
    <property type="gene ID" value="OE9A008110"/>
</dbReference>
<gene>
    <name evidence="1" type="ORF">OLEA9_A008110</name>
</gene>
<dbReference type="EMBL" id="CACTIH010001933">
    <property type="protein sequence ID" value="CAA2969159.1"/>
    <property type="molecule type" value="Genomic_DNA"/>
</dbReference>
<proteinExistence type="predicted"/>
<organism evidence="1 2">
    <name type="scientific">Olea europaea subsp. europaea</name>
    <dbReference type="NCBI Taxonomy" id="158383"/>
    <lineage>
        <taxon>Eukaryota</taxon>
        <taxon>Viridiplantae</taxon>
        <taxon>Streptophyta</taxon>
        <taxon>Embryophyta</taxon>
        <taxon>Tracheophyta</taxon>
        <taxon>Spermatophyta</taxon>
        <taxon>Magnoliopsida</taxon>
        <taxon>eudicotyledons</taxon>
        <taxon>Gunneridae</taxon>
        <taxon>Pentapetalae</taxon>
        <taxon>asterids</taxon>
        <taxon>lamiids</taxon>
        <taxon>Lamiales</taxon>
        <taxon>Oleaceae</taxon>
        <taxon>Oleeae</taxon>
        <taxon>Olea</taxon>
    </lineage>
</organism>
<name>A0A8S0QNB5_OLEEU</name>
<dbReference type="AlphaFoldDB" id="A0A8S0QNB5"/>
<protein>
    <submittedName>
        <fullName evidence="1">Uncharacterized protein</fullName>
    </submittedName>
</protein>